<evidence type="ECO:0008006" key="3">
    <source>
        <dbReference type="Google" id="ProtNLM"/>
    </source>
</evidence>
<reference evidence="1" key="1">
    <citation type="submission" date="2015-04" db="UniProtKB">
        <authorList>
            <consortium name="EnsemblPlants"/>
        </authorList>
    </citation>
    <scope>IDENTIFICATION</scope>
</reference>
<organism evidence="1">
    <name type="scientific">Oryza punctata</name>
    <name type="common">Red rice</name>
    <dbReference type="NCBI Taxonomy" id="4537"/>
    <lineage>
        <taxon>Eukaryota</taxon>
        <taxon>Viridiplantae</taxon>
        <taxon>Streptophyta</taxon>
        <taxon>Embryophyta</taxon>
        <taxon>Tracheophyta</taxon>
        <taxon>Spermatophyta</taxon>
        <taxon>Magnoliopsida</taxon>
        <taxon>Liliopsida</taxon>
        <taxon>Poales</taxon>
        <taxon>Poaceae</taxon>
        <taxon>BOP clade</taxon>
        <taxon>Oryzoideae</taxon>
        <taxon>Oryzeae</taxon>
        <taxon>Oryzinae</taxon>
        <taxon>Oryza</taxon>
    </lineage>
</organism>
<name>A0A0E0L7Y3_ORYPU</name>
<dbReference type="SUPFAM" id="SSF52799">
    <property type="entry name" value="(Phosphotyrosine protein) phosphatases II"/>
    <property type="match status" value="1"/>
</dbReference>
<proteinExistence type="predicted"/>
<evidence type="ECO:0000313" key="2">
    <source>
        <dbReference type="Proteomes" id="UP000026962"/>
    </source>
</evidence>
<dbReference type="PANTHER" id="PTHR46274">
    <property type="entry name" value="PHOSPHATIDYLINOSITOL PHOSPHATASE"/>
    <property type="match status" value="1"/>
</dbReference>
<dbReference type="Gramene" id="OPUNC06G03260.2">
    <property type="protein sequence ID" value="OPUNC06G03260.2"/>
    <property type="gene ID" value="OPUNC06G03260"/>
</dbReference>
<protein>
    <recommendedName>
        <fullName evidence="3">Dual specificity protein phosphatase DSP8</fullName>
    </recommendedName>
</protein>
<reference evidence="1" key="2">
    <citation type="submission" date="2018-05" db="EMBL/GenBank/DDBJ databases">
        <title>OpunRS2 (Oryza punctata Reference Sequence Version 2).</title>
        <authorList>
            <person name="Zhang J."/>
            <person name="Kudrna D."/>
            <person name="Lee S."/>
            <person name="Talag J."/>
            <person name="Welchert J."/>
            <person name="Wing R.A."/>
        </authorList>
    </citation>
    <scope>NUCLEOTIDE SEQUENCE [LARGE SCALE GENOMIC DNA]</scope>
</reference>
<evidence type="ECO:0000313" key="1">
    <source>
        <dbReference type="EnsemblPlants" id="OPUNC06G03260.2"/>
    </source>
</evidence>
<sequence>MVTTTTRGREEKRGRRKRRVRRVSNWKIVRHLWWDWAPRCHLGYDALRFVLVAIVPPPPDSPTRRPVCASDSLRFQGRGGDLAMAVEAAGGRRGAAAGVRMKAKAKAKEAAVGAMARALFYPTLLYNVVRSKVQAEFRWWDEVDQFILLGAVPFRRDVPRLQKLGVFGVITLNEPFETLVKYKNMTPSTAFEHVRSKRARVLLTRSQWRVVQDFSKKNAEAELPTATSHSAAASPAGNWYRACQLVFSQDYPNHTNDKYALMFVSFSEVTPLLLSIKYPRL</sequence>
<dbReference type="PANTHER" id="PTHR46274:SF20">
    <property type="entry name" value="DUAL SPECIFICITY PROTEIN PHOSPHATASE DSP8"/>
    <property type="match status" value="1"/>
</dbReference>
<accession>A0A0E0L7Y3</accession>
<dbReference type="InterPro" id="IPR029021">
    <property type="entry name" value="Prot-tyrosine_phosphatase-like"/>
</dbReference>
<dbReference type="Proteomes" id="UP000026962">
    <property type="component" value="Chromosome 6"/>
</dbReference>
<dbReference type="AlphaFoldDB" id="A0A0E0L7Y3"/>
<dbReference type="EnsemblPlants" id="OPUNC06G03260.2">
    <property type="protein sequence ID" value="OPUNC06G03260.2"/>
    <property type="gene ID" value="OPUNC06G03260"/>
</dbReference>
<keyword evidence="2" id="KW-1185">Reference proteome</keyword>